<keyword evidence="4 6" id="KW-0472">Membrane</keyword>
<feature type="domain" description="G-protein coupled receptors family 1 profile" evidence="7">
    <location>
        <begin position="65"/>
        <end position="341"/>
    </location>
</feature>
<keyword evidence="3 6" id="KW-1133">Transmembrane helix</keyword>
<keyword evidence="8" id="KW-0436">Ligase</keyword>
<keyword evidence="2 6" id="KW-0812">Transmembrane</keyword>
<dbReference type="CDD" id="cd00637">
    <property type="entry name" value="7tm_classA_rhodopsin-like"/>
    <property type="match status" value="1"/>
</dbReference>
<dbReference type="AlphaFoldDB" id="A0A1W0XDM1"/>
<feature type="non-terminal residue" evidence="8">
    <location>
        <position position="392"/>
    </location>
</feature>
<feature type="transmembrane region" description="Helical" evidence="6">
    <location>
        <begin position="137"/>
        <end position="158"/>
    </location>
</feature>
<keyword evidence="9" id="KW-1185">Reference proteome</keyword>
<evidence type="ECO:0000256" key="3">
    <source>
        <dbReference type="ARBA" id="ARBA00022989"/>
    </source>
</evidence>
<comment type="subcellular location">
    <subcellularLocation>
        <location evidence="1">Membrane</location>
    </subcellularLocation>
</comment>
<evidence type="ECO:0000313" key="8">
    <source>
        <dbReference type="EMBL" id="OQV25540.1"/>
    </source>
</evidence>
<evidence type="ECO:0000256" key="6">
    <source>
        <dbReference type="SAM" id="Phobius"/>
    </source>
</evidence>
<feature type="transmembrane region" description="Helical" evidence="6">
    <location>
        <begin position="170"/>
        <end position="192"/>
    </location>
</feature>
<feature type="transmembrane region" description="Helical" evidence="6">
    <location>
        <begin position="292"/>
        <end position="316"/>
    </location>
</feature>
<dbReference type="PROSITE" id="PS50262">
    <property type="entry name" value="G_PROTEIN_RECEP_F1_2"/>
    <property type="match status" value="1"/>
</dbReference>
<feature type="compositionally biased region" description="Low complexity" evidence="5">
    <location>
        <begin position="373"/>
        <end position="385"/>
    </location>
</feature>
<dbReference type="InterPro" id="IPR017452">
    <property type="entry name" value="GPCR_Rhodpsn_7TM"/>
</dbReference>
<dbReference type="PRINTS" id="PR00237">
    <property type="entry name" value="GPCRRHODOPSN"/>
</dbReference>
<dbReference type="Gene3D" id="1.20.1070.10">
    <property type="entry name" value="Rhodopsin 7-helix transmembrane proteins"/>
    <property type="match status" value="1"/>
</dbReference>
<dbReference type="Pfam" id="PF00001">
    <property type="entry name" value="7tm_1"/>
    <property type="match status" value="1"/>
</dbReference>
<feature type="transmembrane region" description="Helical" evidence="6">
    <location>
        <begin position="322"/>
        <end position="343"/>
    </location>
</feature>
<dbReference type="GO" id="GO:0004930">
    <property type="term" value="F:G protein-coupled receptor activity"/>
    <property type="evidence" value="ECO:0007669"/>
    <property type="project" value="InterPro"/>
</dbReference>
<reference evidence="9" key="1">
    <citation type="submission" date="2017-01" db="EMBL/GenBank/DDBJ databases">
        <title>Comparative genomics of anhydrobiosis in the tardigrade Hypsibius dujardini.</title>
        <authorList>
            <person name="Yoshida Y."/>
            <person name="Koutsovoulos G."/>
            <person name="Laetsch D."/>
            <person name="Stevens L."/>
            <person name="Kumar S."/>
            <person name="Horikawa D."/>
            <person name="Ishino K."/>
            <person name="Komine S."/>
            <person name="Tomita M."/>
            <person name="Blaxter M."/>
            <person name="Arakawa K."/>
        </authorList>
    </citation>
    <scope>NUCLEOTIDE SEQUENCE [LARGE SCALE GENOMIC DNA]</scope>
    <source>
        <strain evidence="9">Z151</strain>
    </source>
</reference>
<feature type="transmembrane region" description="Helical" evidence="6">
    <location>
        <begin position="46"/>
        <end position="74"/>
    </location>
</feature>
<dbReference type="GO" id="GO:0016874">
    <property type="term" value="F:ligase activity"/>
    <property type="evidence" value="ECO:0007669"/>
    <property type="project" value="UniProtKB-KW"/>
</dbReference>
<dbReference type="EMBL" id="MTYJ01000002">
    <property type="protein sequence ID" value="OQV25540.1"/>
    <property type="molecule type" value="Genomic_DNA"/>
</dbReference>
<accession>A0A1W0XDM1</accession>
<dbReference type="PANTHER" id="PTHR45698">
    <property type="entry name" value="TRACE AMINE-ASSOCIATED RECEPTOR 19N-RELATED"/>
    <property type="match status" value="1"/>
</dbReference>
<feature type="compositionally biased region" description="Polar residues" evidence="5">
    <location>
        <begin position="273"/>
        <end position="283"/>
    </location>
</feature>
<organism evidence="8 9">
    <name type="scientific">Hypsibius exemplaris</name>
    <name type="common">Freshwater tardigrade</name>
    <dbReference type="NCBI Taxonomy" id="2072580"/>
    <lineage>
        <taxon>Eukaryota</taxon>
        <taxon>Metazoa</taxon>
        <taxon>Ecdysozoa</taxon>
        <taxon>Tardigrada</taxon>
        <taxon>Eutardigrada</taxon>
        <taxon>Parachela</taxon>
        <taxon>Hypsibioidea</taxon>
        <taxon>Hypsibiidae</taxon>
        <taxon>Hypsibius</taxon>
    </lineage>
</organism>
<feature type="transmembrane region" description="Helical" evidence="6">
    <location>
        <begin position="86"/>
        <end position="106"/>
    </location>
</feature>
<dbReference type="GO" id="GO:0016020">
    <property type="term" value="C:membrane"/>
    <property type="evidence" value="ECO:0007669"/>
    <property type="project" value="UniProtKB-SubCell"/>
</dbReference>
<dbReference type="Proteomes" id="UP000192578">
    <property type="component" value="Unassembled WGS sequence"/>
</dbReference>
<evidence type="ECO:0000256" key="4">
    <source>
        <dbReference type="ARBA" id="ARBA00023136"/>
    </source>
</evidence>
<dbReference type="SUPFAM" id="SSF81321">
    <property type="entry name" value="Family A G protein-coupled receptor-like"/>
    <property type="match status" value="1"/>
</dbReference>
<evidence type="ECO:0000256" key="2">
    <source>
        <dbReference type="ARBA" id="ARBA00022692"/>
    </source>
</evidence>
<proteinExistence type="predicted"/>
<dbReference type="InterPro" id="IPR000276">
    <property type="entry name" value="GPCR_Rhodpsn"/>
</dbReference>
<dbReference type="PANTHER" id="PTHR45698:SF1">
    <property type="entry name" value="TRACE AMINE-ASSOCIATED RECEPTOR 13C-LIKE"/>
    <property type="match status" value="1"/>
</dbReference>
<evidence type="ECO:0000256" key="1">
    <source>
        <dbReference type="ARBA" id="ARBA00004370"/>
    </source>
</evidence>
<evidence type="ECO:0000313" key="9">
    <source>
        <dbReference type="Proteomes" id="UP000192578"/>
    </source>
</evidence>
<protein>
    <submittedName>
        <fullName evidence="8">Long-chain-fatty-acid--CoA ligase 5</fullName>
    </submittedName>
</protein>
<feature type="region of interest" description="Disordered" evidence="5">
    <location>
        <begin position="359"/>
        <end position="392"/>
    </location>
</feature>
<evidence type="ECO:0000259" key="7">
    <source>
        <dbReference type="PROSITE" id="PS50262"/>
    </source>
</evidence>
<feature type="transmembrane region" description="Helical" evidence="6">
    <location>
        <begin position="219"/>
        <end position="241"/>
    </location>
</feature>
<sequence length="392" mass="43485">MTQLQSMMLNSTTMLPVDEGHEQYCVQVNSTNASSVAVRSSAAFELQIQMCIAVSVILCFTGALTNGGLLIVVLKFESLRKGAGIFIAHLLLCQLILLATVLPVGIHTVSLAAKSRANGGTQVHCEVCVFQQSAGMALFYLINFTEALLALNRLIGVYYPTKYHIINRRIFHVVGLAFCWTLSLGFTVPPIFQLGALYQMSPLGNCVVTVVSQKSRAPLVLLLALYVYVPLIFTTVAAVLISMRLISSHRAVAPTRKANSTPGNDDGSRSAPPHNSTRQPNMSERQRRMSKMLITSFAVNFLCQLPQFILAASGLIMRYPVALLWTTALLSFQFLVTPITFLVRNEDYRNKARELLYRSIRRPHRGHPEQRSQSRTSARQRQSRSIKTQESP</sequence>
<evidence type="ECO:0000256" key="5">
    <source>
        <dbReference type="SAM" id="MobiDB-lite"/>
    </source>
</evidence>
<name>A0A1W0XDM1_HYPEX</name>
<gene>
    <name evidence="8" type="ORF">BV898_00479</name>
</gene>
<dbReference type="SMART" id="SM01381">
    <property type="entry name" value="7TM_GPCR_Srsx"/>
    <property type="match status" value="1"/>
</dbReference>
<feature type="region of interest" description="Disordered" evidence="5">
    <location>
        <begin position="255"/>
        <end position="286"/>
    </location>
</feature>
<comment type="caution">
    <text evidence="8">The sequence shown here is derived from an EMBL/GenBank/DDBJ whole genome shotgun (WGS) entry which is preliminary data.</text>
</comment>